<reference evidence="1" key="1">
    <citation type="submission" date="2014-05" db="EMBL/GenBank/DDBJ databases">
        <authorList>
            <person name="Chronopoulou M."/>
        </authorList>
    </citation>
    <scope>NUCLEOTIDE SEQUENCE</scope>
    <source>
        <tissue evidence="1">Whole organism</tissue>
    </source>
</reference>
<name>A0A0K2VCZ8_LEPSM</name>
<proteinExistence type="predicted"/>
<accession>A0A0K2VCZ8</accession>
<organism evidence="1">
    <name type="scientific">Lepeophtheirus salmonis</name>
    <name type="common">Salmon louse</name>
    <name type="synonym">Caligus salmonis</name>
    <dbReference type="NCBI Taxonomy" id="72036"/>
    <lineage>
        <taxon>Eukaryota</taxon>
        <taxon>Metazoa</taxon>
        <taxon>Ecdysozoa</taxon>
        <taxon>Arthropoda</taxon>
        <taxon>Crustacea</taxon>
        <taxon>Multicrustacea</taxon>
        <taxon>Hexanauplia</taxon>
        <taxon>Copepoda</taxon>
        <taxon>Siphonostomatoida</taxon>
        <taxon>Caligidae</taxon>
        <taxon>Lepeophtheirus</taxon>
    </lineage>
</organism>
<dbReference type="AlphaFoldDB" id="A0A0K2VCZ8"/>
<dbReference type="EMBL" id="HACA01030686">
    <property type="protein sequence ID" value="CDW48047.1"/>
    <property type="molecule type" value="Transcribed_RNA"/>
</dbReference>
<protein>
    <submittedName>
        <fullName evidence="1">Uncharacterized protein</fullName>
    </submittedName>
</protein>
<sequence length="40" mass="4675">MNEFRIPSTNIIVHSNNYYDKADFIRVLFGKFIIVSSLIV</sequence>
<evidence type="ECO:0000313" key="1">
    <source>
        <dbReference type="EMBL" id="CDW48047.1"/>
    </source>
</evidence>